<name>A0A0A1N3N2_RHIZD</name>
<proteinExistence type="predicted"/>
<gene>
    <name evidence="2" type="ORF">BCV71DRAFT_106089</name>
</gene>
<organism evidence="2 3">
    <name type="scientific">Rhizopus microsporus</name>
    <dbReference type="NCBI Taxonomy" id="58291"/>
    <lineage>
        <taxon>Eukaryota</taxon>
        <taxon>Fungi</taxon>
        <taxon>Fungi incertae sedis</taxon>
        <taxon>Mucoromycota</taxon>
        <taxon>Mucoromycotina</taxon>
        <taxon>Mucoromycetes</taxon>
        <taxon>Mucorales</taxon>
        <taxon>Mucorineae</taxon>
        <taxon>Rhizopodaceae</taxon>
        <taxon>Rhizopus</taxon>
    </lineage>
</organism>
<dbReference type="OMA" id="PEDYWGD"/>
<dbReference type="VEuPathDB" id="FungiDB:BCV72DRAFT_103106"/>
<feature type="region of interest" description="Disordered" evidence="1">
    <location>
        <begin position="165"/>
        <end position="240"/>
    </location>
</feature>
<evidence type="ECO:0000313" key="3">
    <source>
        <dbReference type="Proteomes" id="UP000242381"/>
    </source>
</evidence>
<dbReference type="AlphaFoldDB" id="A0A0A1N3N2"/>
<feature type="compositionally biased region" description="Polar residues" evidence="1">
    <location>
        <begin position="190"/>
        <end position="206"/>
    </location>
</feature>
<evidence type="ECO:0000313" key="2">
    <source>
        <dbReference type="EMBL" id="ORE22798.1"/>
    </source>
</evidence>
<accession>A0A0A1N3N2</accession>
<reference evidence="2 3" key="1">
    <citation type="journal article" date="2016" name="Proc. Natl. Acad. Sci. U.S.A.">
        <title>Lipid metabolic changes in an early divergent fungus govern the establishment of a mutualistic symbiosis with endobacteria.</title>
        <authorList>
            <person name="Lastovetsky O.A."/>
            <person name="Gaspar M.L."/>
            <person name="Mondo S.J."/>
            <person name="LaButti K.M."/>
            <person name="Sandor L."/>
            <person name="Grigoriev I.V."/>
            <person name="Henry S.A."/>
            <person name="Pawlowska T.E."/>
        </authorList>
    </citation>
    <scope>NUCLEOTIDE SEQUENCE [LARGE SCALE GENOMIC DNA]</scope>
    <source>
        <strain evidence="2 3">ATCC 11559</strain>
    </source>
</reference>
<dbReference type="EMBL" id="KV921263">
    <property type="protein sequence ID" value="ORE22798.1"/>
    <property type="molecule type" value="Genomic_DNA"/>
</dbReference>
<sequence>MEAIDDYANENIVRSIAYTALDKIQNHQYHELLPFSSQPLRQRAQFLPNEDWYQWQKDNCAQMIESVWTEKGNIADELYQKQVYYKRMDADTLHAIVEFAERDKSHFVVILILENGSGDMSDAKYHNIKELSDAEWLDIFENWSRTLEEAERIFLTKVTRHKREFTMDTPDSSKGSKEAPEDYWGDWSSDEASSTEDTGSNFNQQKADQEETEDSEDEYYTRWSKDPGTLTPGPDEQKKGRILSTINQQEIDEEYDQSYNPLFTVPSVPNLMDAHTAALSELTQILQTSIPQPRGSTSTRPTVINPLPKVAMARLAPQMESLQVTESFPGAYPESGTQTPGDRIEQTQYYRVAGRQLFMKSLSALIHAAKLLGYEGKDILEMVQEIVNKE</sequence>
<evidence type="ECO:0000256" key="1">
    <source>
        <dbReference type="SAM" id="MobiDB-lite"/>
    </source>
</evidence>
<protein>
    <submittedName>
        <fullName evidence="2">Uncharacterized protein</fullName>
    </submittedName>
</protein>
<dbReference type="Proteomes" id="UP000242381">
    <property type="component" value="Unassembled WGS sequence"/>
</dbReference>